<dbReference type="InterPro" id="IPR002156">
    <property type="entry name" value="RNaseH_domain"/>
</dbReference>
<dbReference type="CDD" id="cd01650">
    <property type="entry name" value="RT_nLTR_like"/>
    <property type="match status" value="1"/>
</dbReference>
<name>A0AAW2DPK8_9ROSI</name>
<feature type="domain" description="Reverse transcriptase" evidence="1">
    <location>
        <begin position="448"/>
        <end position="730"/>
    </location>
</feature>
<dbReference type="InterPro" id="IPR036691">
    <property type="entry name" value="Endo/exonu/phosph_ase_sf"/>
</dbReference>
<dbReference type="InterPro" id="IPR044730">
    <property type="entry name" value="RNase_H-like_dom_plant"/>
</dbReference>
<dbReference type="PANTHER" id="PTHR33116">
    <property type="entry name" value="REVERSE TRANSCRIPTASE ZINC-BINDING DOMAIN-CONTAINING PROTEIN-RELATED-RELATED"/>
    <property type="match status" value="1"/>
</dbReference>
<dbReference type="InterPro" id="IPR026960">
    <property type="entry name" value="RVT-Znf"/>
</dbReference>
<dbReference type="Gene3D" id="3.30.420.10">
    <property type="entry name" value="Ribonuclease H-like superfamily/Ribonuclease H"/>
    <property type="match status" value="1"/>
</dbReference>
<dbReference type="Proteomes" id="UP001459277">
    <property type="component" value="Unassembled WGS sequence"/>
</dbReference>
<sequence length="1341" mass="152775">METRLDKDGFEKYGGDLPFKNKLIVKKPRACGGLALLWRKDVNLDVINYTDNHILARVVEDDGFAWFLTGFYGWPEAKDKKKSWALLSHLRSFVNGPWCCIGDFNAILHSSEKQSVYSPPYSQLDEFRTALEVCQLADLGFHGNKFTWTNRRQGEAHTKQRLDRAVANTDWVEKFPASSVTHLFSHASDHLPILLKTLKNRSKQGWGAGSFKFEESWLLWDDCGEVVAEAWTKGGTGGSSLEDTMDKLRISGAELHTWGSSKTRPETEEIKRLQKRLEVLNEREMTEDSKEEFLVESKKLDALLRQQEIFWRQRSRITWLNHGDRNTKFFHNKASQRRQRNYIQGIKTNNGVWVEQIEEVAEVASDYFQNMFKAGPYDRMEECRNTVPYKMTDEMLEVLSRPYSREEVKEALFQMGPTKAPGPDGMNALFYQKFWHIVGNDVTDAVLDFLHSGNMVPEMNYTHIVLIPKVKKPDKLSDFRPISLCNVIYKIISKVMENRLKLILSLLISPTQSAFVPGRLITDNVLVAYEILHAMHLKKRGKKGALALKLDVSKAYDRVEWAFLSGMMIKLGFPEVWVDRVMCCVSTPSFSVKINGKAYGKIIPSRGLRQGDPLSPYLFLLCAEGFTSLMAKAEMDGKLNGAAISRTAPKITNLLFADDSLVFCQANDTEVQVVSDILQLYADASGQCINFEKSSSYFSSNVSVEDKAWIIDKLKVQEVERFDSYLGLPTLIGRKKYDTFSFLKERVWKKIQGWRGKLLSRAGKEILIKAVAQSIPTYTMGVFQIPGRLCDELDAMCARFWWGQVGDERKIHWKSWNFLTQPKKLGGMGFRDLRSFNLAMLAKQGWRLLQDHGSLLYGCFKAKYFPRCSFLEATDCPNSSYVWKSLLAAQPILKKGCCWRVGNGASIRVLQDCWLPSQPTHKVLFQPAVEQWEWRVSDLINWQDHKWDKERIEAIFHKFDAEAILKIPLSRRVVQDLLVWTHTKNGKYSVRSGYHVAKQLKLIDCKVGECSTQRAPSQIWTKIWKANVPNKIKVFAWRAGQNVLPTLDNLIRRRVIKDATCIFCQSEEETVLHALWGCGVAQDVWAGSAGCFQKSGTVCYDFRHLVEEVLAKRTAEEVDLFWVTCWQIWHQRNTVSHGGVLHHPSRLNRRAMDYLREYHEARDHLVVTGTSPDEVTQAWQPPPCLLYKLNFDGAMFDGGDSSGYGAVIRNDKGEVMVAVSAKGGAVSDSEEVEALACRKALEVAVDTSFMDLIIEGDNAAVMKIVAQFQQESYSRIGLIYEDIWSLLAGFNSVRVSCVRRSANNVAHVLAKHARLVENEIVWMEEDPPPAVDALYLDAILS</sequence>
<protein>
    <recommendedName>
        <fullName evidence="1">Reverse transcriptase domain-containing protein</fullName>
    </recommendedName>
</protein>
<dbReference type="CDD" id="cd06222">
    <property type="entry name" value="RNase_H_like"/>
    <property type="match status" value="1"/>
</dbReference>
<dbReference type="GO" id="GO:0003676">
    <property type="term" value="F:nucleic acid binding"/>
    <property type="evidence" value="ECO:0007669"/>
    <property type="project" value="InterPro"/>
</dbReference>
<dbReference type="InterPro" id="IPR043502">
    <property type="entry name" value="DNA/RNA_pol_sf"/>
</dbReference>
<dbReference type="InterPro" id="IPR036397">
    <property type="entry name" value="RNaseH_sf"/>
</dbReference>
<gene>
    <name evidence="2" type="ORF">SO802_007775</name>
</gene>
<dbReference type="PANTHER" id="PTHR33116:SF86">
    <property type="entry name" value="REVERSE TRANSCRIPTASE DOMAIN-CONTAINING PROTEIN"/>
    <property type="match status" value="1"/>
</dbReference>
<dbReference type="Pfam" id="PF13966">
    <property type="entry name" value="zf-RVT"/>
    <property type="match status" value="1"/>
</dbReference>
<evidence type="ECO:0000259" key="1">
    <source>
        <dbReference type="PROSITE" id="PS50878"/>
    </source>
</evidence>
<reference evidence="2 3" key="1">
    <citation type="submission" date="2024-01" db="EMBL/GenBank/DDBJ databases">
        <title>A telomere-to-telomere, gap-free genome of sweet tea (Lithocarpus litseifolius).</title>
        <authorList>
            <person name="Zhou J."/>
        </authorList>
    </citation>
    <scope>NUCLEOTIDE SEQUENCE [LARGE SCALE GENOMIC DNA]</scope>
    <source>
        <strain evidence="2">Zhou-2022a</strain>
        <tissue evidence="2">Leaf</tissue>
    </source>
</reference>
<comment type="caution">
    <text evidence="2">The sequence shown here is derived from an EMBL/GenBank/DDBJ whole genome shotgun (WGS) entry which is preliminary data.</text>
</comment>
<dbReference type="PROSITE" id="PS50878">
    <property type="entry name" value="RT_POL"/>
    <property type="match status" value="1"/>
</dbReference>
<evidence type="ECO:0000313" key="3">
    <source>
        <dbReference type="Proteomes" id="UP001459277"/>
    </source>
</evidence>
<proteinExistence type="predicted"/>
<dbReference type="InterPro" id="IPR000477">
    <property type="entry name" value="RT_dom"/>
</dbReference>
<accession>A0AAW2DPK8</accession>
<dbReference type="SUPFAM" id="SSF53098">
    <property type="entry name" value="Ribonuclease H-like"/>
    <property type="match status" value="1"/>
</dbReference>
<dbReference type="Gene3D" id="3.60.10.10">
    <property type="entry name" value="Endonuclease/exonuclease/phosphatase"/>
    <property type="match status" value="1"/>
</dbReference>
<dbReference type="Pfam" id="PF13456">
    <property type="entry name" value="RVT_3"/>
    <property type="match status" value="1"/>
</dbReference>
<organism evidence="2 3">
    <name type="scientific">Lithocarpus litseifolius</name>
    <dbReference type="NCBI Taxonomy" id="425828"/>
    <lineage>
        <taxon>Eukaryota</taxon>
        <taxon>Viridiplantae</taxon>
        <taxon>Streptophyta</taxon>
        <taxon>Embryophyta</taxon>
        <taxon>Tracheophyta</taxon>
        <taxon>Spermatophyta</taxon>
        <taxon>Magnoliopsida</taxon>
        <taxon>eudicotyledons</taxon>
        <taxon>Gunneridae</taxon>
        <taxon>Pentapetalae</taxon>
        <taxon>rosids</taxon>
        <taxon>fabids</taxon>
        <taxon>Fagales</taxon>
        <taxon>Fagaceae</taxon>
        <taxon>Lithocarpus</taxon>
    </lineage>
</organism>
<dbReference type="GO" id="GO:0004523">
    <property type="term" value="F:RNA-DNA hybrid ribonuclease activity"/>
    <property type="evidence" value="ECO:0007669"/>
    <property type="project" value="InterPro"/>
</dbReference>
<dbReference type="SUPFAM" id="SSF56219">
    <property type="entry name" value="DNase I-like"/>
    <property type="match status" value="1"/>
</dbReference>
<evidence type="ECO:0000313" key="2">
    <source>
        <dbReference type="EMBL" id="KAL0012667.1"/>
    </source>
</evidence>
<dbReference type="SUPFAM" id="SSF56672">
    <property type="entry name" value="DNA/RNA polymerases"/>
    <property type="match status" value="1"/>
</dbReference>
<keyword evidence="3" id="KW-1185">Reference proteome</keyword>
<dbReference type="Pfam" id="PF00078">
    <property type="entry name" value="RVT_1"/>
    <property type="match status" value="1"/>
</dbReference>
<dbReference type="EMBL" id="JAZDWU010000002">
    <property type="protein sequence ID" value="KAL0012667.1"/>
    <property type="molecule type" value="Genomic_DNA"/>
</dbReference>
<dbReference type="InterPro" id="IPR012337">
    <property type="entry name" value="RNaseH-like_sf"/>
</dbReference>